<reference evidence="1 2" key="1">
    <citation type="submission" date="2018-08" db="EMBL/GenBank/DDBJ databases">
        <title>Genome and evolution of the arbuscular mycorrhizal fungus Diversispora epigaea (formerly Glomus versiforme) and its bacterial endosymbionts.</title>
        <authorList>
            <person name="Sun X."/>
            <person name="Fei Z."/>
            <person name="Harrison M."/>
        </authorList>
    </citation>
    <scope>NUCLEOTIDE SEQUENCE [LARGE SCALE GENOMIC DNA]</scope>
    <source>
        <strain evidence="1 2">IT104</strain>
    </source>
</reference>
<sequence length="129" mass="15090">MKIHLCYGYCLSCNLPEKIIDCPCFDEDGEVGLYIPEIVVHCLECGYFFDYCNTNELIHNTNCSEKPKYSRRYASQIIQRCFRSWMKTRISSAKTIQQVVTPWLYRPDGPIARNALKRYYGLVTSQIKN</sequence>
<organism evidence="1 2">
    <name type="scientific">Diversispora epigaea</name>
    <dbReference type="NCBI Taxonomy" id="1348612"/>
    <lineage>
        <taxon>Eukaryota</taxon>
        <taxon>Fungi</taxon>
        <taxon>Fungi incertae sedis</taxon>
        <taxon>Mucoromycota</taxon>
        <taxon>Glomeromycotina</taxon>
        <taxon>Glomeromycetes</taxon>
        <taxon>Diversisporales</taxon>
        <taxon>Diversisporaceae</taxon>
        <taxon>Diversispora</taxon>
    </lineage>
</organism>
<comment type="caution">
    <text evidence="1">The sequence shown here is derived from an EMBL/GenBank/DDBJ whole genome shotgun (WGS) entry which is preliminary data.</text>
</comment>
<dbReference type="Proteomes" id="UP000266861">
    <property type="component" value="Unassembled WGS sequence"/>
</dbReference>
<gene>
    <name evidence="1" type="ORF">Glove_80g18</name>
</gene>
<evidence type="ECO:0000313" key="2">
    <source>
        <dbReference type="Proteomes" id="UP000266861"/>
    </source>
</evidence>
<accession>A0A397JH64</accession>
<evidence type="ECO:0000313" key="1">
    <source>
        <dbReference type="EMBL" id="RHZ84504.1"/>
    </source>
</evidence>
<protein>
    <submittedName>
        <fullName evidence="1">Uncharacterized protein</fullName>
    </submittedName>
</protein>
<dbReference type="AlphaFoldDB" id="A0A397JH64"/>
<dbReference type="SUPFAM" id="SSF56502">
    <property type="entry name" value="gp120 core"/>
    <property type="match status" value="1"/>
</dbReference>
<dbReference type="OrthoDB" id="2492280at2759"/>
<dbReference type="InterPro" id="IPR036377">
    <property type="entry name" value="Gp120_core_sf"/>
</dbReference>
<proteinExistence type="predicted"/>
<keyword evidence="2" id="KW-1185">Reference proteome</keyword>
<dbReference type="EMBL" id="PQFF01000076">
    <property type="protein sequence ID" value="RHZ84504.1"/>
    <property type="molecule type" value="Genomic_DNA"/>
</dbReference>
<name>A0A397JH64_9GLOM</name>